<reference evidence="1" key="1">
    <citation type="submission" date="2015-12" db="EMBL/GenBank/DDBJ databases">
        <authorList>
            <person name="Bansal K."/>
            <person name="Midha S."/>
            <person name="Patil P.B."/>
        </authorList>
    </citation>
    <scope>NUCLEOTIDE SEQUENCE</scope>
    <source>
        <strain evidence="1">LMG867</strain>
    </source>
</reference>
<comment type="caution">
    <text evidence="1">The sequence shown here is derived from an EMBL/GenBank/DDBJ whole genome shotgun (WGS) entry which is preliminary data.</text>
</comment>
<gene>
    <name evidence="1" type="ORF">Xseb_04290</name>
</gene>
<dbReference type="EMBL" id="LOKL01000002">
    <property type="protein sequence ID" value="MBZ3922908.1"/>
    <property type="molecule type" value="Genomic_DNA"/>
</dbReference>
<sequence>MSDVFAGDAFSVISLTDAINNVPFVPGRAGQVAGWEEEGVPTTTILVEEDGGELRLVDPTPRGGPGQAFAPDKRKARGLVVPHYQVDDFVAADSVQNIRAFGQTSQLESVQERVNARLRQHVQWKLDPTLEFQRVGAIKGLILNADGSVMYNLFTEFGVTQEPEVDFDLDSANPAGGALRRKVAGVVRKIADGLGGVPVGAIHAFCGDAFFDDLLAHPEVRESYTGTPMAQVLREGYVTPGGTVYGVFEFGGIIWENYRGKVGGTAFIDPDKCHIFPVGTPGLWRTVYAPADYEETVNTIGLPRYAKQYPTPNGKGRALEAQMNALSYCTRPKTLVKGKRT</sequence>
<name>A0AAW4RJ71_XANCI</name>
<dbReference type="AlphaFoldDB" id="A0AAW4RJ71"/>
<organism evidence="1 2">
    <name type="scientific">Xanthomonas citri pv. sesbaniae</name>
    <dbReference type="NCBI Taxonomy" id="473425"/>
    <lineage>
        <taxon>Bacteria</taxon>
        <taxon>Pseudomonadati</taxon>
        <taxon>Pseudomonadota</taxon>
        <taxon>Gammaproteobacteria</taxon>
        <taxon>Lysobacterales</taxon>
        <taxon>Lysobacteraceae</taxon>
        <taxon>Xanthomonas</taxon>
    </lineage>
</organism>
<dbReference type="Proteomes" id="UP000825388">
    <property type="component" value="Unassembled WGS sequence"/>
</dbReference>
<evidence type="ECO:0000313" key="2">
    <source>
        <dbReference type="Proteomes" id="UP000825388"/>
    </source>
</evidence>
<evidence type="ECO:0000313" key="1">
    <source>
        <dbReference type="EMBL" id="MBZ3922908.1"/>
    </source>
</evidence>
<protein>
    <submittedName>
        <fullName evidence="1">Major capsid protein E</fullName>
    </submittedName>
</protein>
<accession>A0AAW4RJ71</accession>
<dbReference type="InterPro" id="IPR005564">
    <property type="entry name" value="Major_capsid_GpE"/>
</dbReference>
<dbReference type="Pfam" id="PF03864">
    <property type="entry name" value="Phage_cap_E"/>
    <property type="match status" value="1"/>
</dbReference>
<proteinExistence type="predicted"/>